<sequence>ETVSLVFAGDISFSDPVRTDVHRNFYCYKDTLSHVAQYVRDADISFANLESPIVPKKSLENKNVGPKVIFLYAEKQSVSALRLAGFDVMTIANNHLNDFGEFPVNYTVNTLKNAGIKAVGATYGPFNSHQVPVILERKSLKIGVLAYCLTHGGKTDKVQNCTEVRSLFKEGPAIYRRDVARVDVERLKARKVDVIVILMHWGREYRPRMNGLQRRIATYLTSLGVHVIIGSHPHVMQPYSYRDKRFVAYSLGNLLFSHEWTPEKFRLPFFSMKATRSGRLIRTEVSRKGVVRVQYLPYEIRKNPTNHCLQPIPLNQDGWIDVCGQTDTMCLKH</sequence>
<dbReference type="InterPro" id="IPR029052">
    <property type="entry name" value="Metallo-depent_PP-like"/>
</dbReference>
<evidence type="ECO:0000313" key="3">
    <source>
        <dbReference type="EMBL" id="CAH3016471.1"/>
    </source>
</evidence>
<dbReference type="Proteomes" id="UP001159427">
    <property type="component" value="Unassembled WGS sequence"/>
</dbReference>
<proteinExistence type="inferred from homology"/>
<keyword evidence="4" id="KW-1185">Reference proteome</keyword>
<reference evidence="3 4" key="1">
    <citation type="submission" date="2022-05" db="EMBL/GenBank/DDBJ databases">
        <authorList>
            <consortium name="Genoscope - CEA"/>
            <person name="William W."/>
        </authorList>
    </citation>
    <scope>NUCLEOTIDE SEQUENCE [LARGE SCALE GENOMIC DNA]</scope>
</reference>
<organism evidence="3 4">
    <name type="scientific">Porites evermanni</name>
    <dbReference type="NCBI Taxonomy" id="104178"/>
    <lineage>
        <taxon>Eukaryota</taxon>
        <taxon>Metazoa</taxon>
        <taxon>Cnidaria</taxon>
        <taxon>Anthozoa</taxon>
        <taxon>Hexacorallia</taxon>
        <taxon>Scleractinia</taxon>
        <taxon>Fungiina</taxon>
        <taxon>Poritidae</taxon>
        <taxon>Porites</taxon>
    </lineage>
</organism>
<comment type="similarity">
    <text evidence="1">Belongs to the CapA family.</text>
</comment>
<dbReference type="SMART" id="SM00854">
    <property type="entry name" value="PGA_cap"/>
    <property type="match status" value="1"/>
</dbReference>
<evidence type="ECO:0000259" key="2">
    <source>
        <dbReference type="SMART" id="SM00854"/>
    </source>
</evidence>
<name>A0ABN8LN98_9CNID</name>
<dbReference type="CDD" id="cd07381">
    <property type="entry name" value="MPP_CapA"/>
    <property type="match status" value="1"/>
</dbReference>
<dbReference type="InterPro" id="IPR019079">
    <property type="entry name" value="Capsule_synth_CapA"/>
</dbReference>
<comment type="caution">
    <text evidence="3">The sequence shown here is derived from an EMBL/GenBank/DDBJ whole genome shotgun (WGS) entry which is preliminary data.</text>
</comment>
<dbReference type="Gene3D" id="3.60.21.10">
    <property type="match status" value="1"/>
</dbReference>
<dbReference type="Pfam" id="PF09587">
    <property type="entry name" value="PGA_cap"/>
    <property type="match status" value="1"/>
</dbReference>
<feature type="domain" description="Capsule synthesis protein CapA" evidence="2">
    <location>
        <begin position="4"/>
        <end position="258"/>
    </location>
</feature>
<dbReference type="InterPro" id="IPR052169">
    <property type="entry name" value="CW_Biosynth-Accessory"/>
</dbReference>
<feature type="non-terminal residue" evidence="3">
    <location>
        <position position="1"/>
    </location>
</feature>
<gene>
    <name evidence="3" type="ORF">PEVE_00029856</name>
</gene>
<dbReference type="EMBL" id="CALNXI010000042">
    <property type="protein sequence ID" value="CAH3016471.1"/>
    <property type="molecule type" value="Genomic_DNA"/>
</dbReference>
<protein>
    <recommendedName>
        <fullName evidence="2">Capsule synthesis protein CapA domain-containing protein</fullName>
    </recommendedName>
</protein>
<dbReference type="PANTHER" id="PTHR33393:SF11">
    <property type="entry name" value="POLYGLUTAMINE SYNTHESIS ACCESSORY PROTEIN RV0574C-RELATED"/>
    <property type="match status" value="1"/>
</dbReference>
<accession>A0ABN8LN98</accession>
<dbReference type="SUPFAM" id="SSF56300">
    <property type="entry name" value="Metallo-dependent phosphatases"/>
    <property type="match status" value="1"/>
</dbReference>
<evidence type="ECO:0000313" key="4">
    <source>
        <dbReference type="Proteomes" id="UP001159427"/>
    </source>
</evidence>
<evidence type="ECO:0000256" key="1">
    <source>
        <dbReference type="ARBA" id="ARBA00005662"/>
    </source>
</evidence>
<dbReference type="PANTHER" id="PTHR33393">
    <property type="entry name" value="POLYGLUTAMINE SYNTHESIS ACCESSORY PROTEIN RV0574C-RELATED"/>
    <property type="match status" value="1"/>
</dbReference>